<keyword evidence="7" id="KW-0442">Lipid degradation</keyword>
<dbReference type="PANTHER" id="PTHR47800">
    <property type="entry name" value="C2 DOMAIN-CONTAINING PROTEIN"/>
    <property type="match status" value="1"/>
</dbReference>
<feature type="domain" description="C2" evidence="9">
    <location>
        <begin position="1"/>
        <end position="116"/>
    </location>
</feature>
<keyword evidence="6" id="KW-0106">Calcium</keyword>
<accession>A0A2I0TP49</accession>
<dbReference type="GO" id="GO:0005509">
    <property type="term" value="F:calcium ion binding"/>
    <property type="evidence" value="ECO:0007669"/>
    <property type="project" value="InterPro"/>
</dbReference>
<evidence type="ECO:0000256" key="4">
    <source>
        <dbReference type="ARBA" id="ARBA00022723"/>
    </source>
</evidence>
<dbReference type="PROSITE" id="PS50004">
    <property type="entry name" value="C2"/>
    <property type="match status" value="1"/>
</dbReference>
<dbReference type="PANTHER" id="PTHR47800:SF5">
    <property type="entry name" value="FER-1-LIKE PROTEIN 6"/>
    <property type="match status" value="1"/>
</dbReference>
<reference evidence="11" key="1">
    <citation type="submission" date="2017-11" db="EMBL/GenBank/DDBJ databases">
        <authorList>
            <person name="Lima N.C."/>
            <person name="Parody-Merino A.M."/>
            <person name="Battley P.F."/>
            <person name="Fidler A.E."/>
            <person name="Prosdocimi F."/>
        </authorList>
    </citation>
    <scope>NUCLEOTIDE SEQUENCE [LARGE SCALE GENOMIC DNA]</scope>
</reference>
<dbReference type="EC" id="3.1.1.4" evidence="2"/>
<evidence type="ECO:0000256" key="5">
    <source>
        <dbReference type="ARBA" id="ARBA00022801"/>
    </source>
</evidence>
<evidence type="ECO:0000256" key="8">
    <source>
        <dbReference type="ARBA" id="ARBA00023098"/>
    </source>
</evidence>
<keyword evidence="11" id="KW-1185">Reference proteome</keyword>
<sequence length="168" mass="19733">MFGIMEQRPVSPFNLLTVKILRVRNVRKADVLTLSDCYVTLWLPTASTEKVRTRTIRNSKNPVWNEAFCYKIDRRVKNVLELKVCDEDTITRDDELCTVLFDIDKLTVGRTVRVKFQLNPQAREELEVEFTLQNTVQHQHEPLRVATGTGSRWTRWLRSLNIPWPSDF</sequence>
<evidence type="ECO:0000256" key="3">
    <source>
        <dbReference type="ARBA" id="ARBA00022490"/>
    </source>
</evidence>
<dbReference type="GO" id="GO:0010628">
    <property type="term" value="P:positive regulation of gene expression"/>
    <property type="evidence" value="ECO:0007669"/>
    <property type="project" value="TreeGrafter"/>
</dbReference>
<dbReference type="AlphaFoldDB" id="A0A2I0TP49"/>
<dbReference type="GO" id="GO:0005737">
    <property type="term" value="C:cytoplasm"/>
    <property type="evidence" value="ECO:0007669"/>
    <property type="project" value="UniProtKB-SubCell"/>
</dbReference>
<gene>
    <name evidence="10" type="ORF">llap_14126</name>
</gene>
<reference evidence="11" key="2">
    <citation type="submission" date="2017-12" db="EMBL/GenBank/DDBJ databases">
        <title>Genome sequence of the Bar-tailed Godwit (Limosa lapponica baueri).</title>
        <authorList>
            <person name="Lima N.C.B."/>
            <person name="Parody-Merino A.M."/>
            <person name="Battley P.F."/>
            <person name="Fidler A.E."/>
            <person name="Prosdocimi F."/>
        </authorList>
    </citation>
    <scope>NUCLEOTIDE SEQUENCE [LARGE SCALE GENOMIC DNA]</scope>
</reference>
<organism evidence="10 11">
    <name type="scientific">Limosa lapponica baueri</name>
    <dbReference type="NCBI Taxonomy" id="1758121"/>
    <lineage>
        <taxon>Eukaryota</taxon>
        <taxon>Metazoa</taxon>
        <taxon>Chordata</taxon>
        <taxon>Craniata</taxon>
        <taxon>Vertebrata</taxon>
        <taxon>Euteleostomi</taxon>
        <taxon>Archelosauria</taxon>
        <taxon>Archosauria</taxon>
        <taxon>Dinosauria</taxon>
        <taxon>Saurischia</taxon>
        <taxon>Theropoda</taxon>
        <taxon>Coelurosauria</taxon>
        <taxon>Aves</taxon>
        <taxon>Neognathae</taxon>
        <taxon>Neoaves</taxon>
        <taxon>Charadriiformes</taxon>
        <taxon>Scolopacidae</taxon>
        <taxon>Limosa</taxon>
    </lineage>
</organism>
<dbReference type="InterPro" id="IPR000008">
    <property type="entry name" value="C2_dom"/>
</dbReference>
<evidence type="ECO:0000256" key="1">
    <source>
        <dbReference type="ARBA" id="ARBA00004496"/>
    </source>
</evidence>
<proteinExistence type="predicted"/>
<keyword evidence="4" id="KW-0479">Metal-binding</keyword>
<keyword evidence="3" id="KW-0963">Cytoplasm</keyword>
<keyword evidence="8" id="KW-0443">Lipid metabolism</keyword>
<dbReference type="Pfam" id="PF00168">
    <property type="entry name" value="C2"/>
    <property type="match status" value="1"/>
</dbReference>
<evidence type="ECO:0000256" key="2">
    <source>
        <dbReference type="ARBA" id="ARBA00013278"/>
    </source>
</evidence>
<dbReference type="CDD" id="cd04036">
    <property type="entry name" value="C2_cPLA2"/>
    <property type="match status" value="1"/>
</dbReference>
<evidence type="ECO:0000313" key="10">
    <source>
        <dbReference type="EMBL" id="PKU35568.1"/>
    </source>
</evidence>
<evidence type="ECO:0000256" key="7">
    <source>
        <dbReference type="ARBA" id="ARBA00022963"/>
    </source>
</evidence>
<dbReference type="EMBL" id="KZ508185">
    <property type="protein sequence ID" value="PKU35568.1"/>
    <property type="molecule type" value="Genomic_DNA"/>
</dbReference>
<dbReference type="Proteomes" id="UP000233556">
    <property type="component" value="Unassembled WGS sequence"/>
</dbReference>
<evidence type="ECO:0000313" key="11">
    <source>
        <dbReference type="Proteomes" id="UP000233556"/>
    </source>
</evidence>
<evidence type="ECO:0000259" key="9">
    <source>
        <dbReference type="PROSITE" id="PS50004"/>
    </source>
</evidence>
<dbReference type="SMART" id="SM00239">
    <property type="entry name" value="C2"/>
    <property type="match status" value="1"/>
</dbReference>
<comment type="subcellular location">
    <subcellularLocation>
        <location evidence="1">Cytoplasm</location>
    </subcellularLocation>
</comment>
<dbReference type="OrthoDB" id="270970at2759"/>
<dbReference type="InterPro" id="IPR035892">
    <property type="entry name" value="C2_domain_sf"/>
</dbReference>
<dbReference type="GO" id="GO:0016042">
    <property type="term" value="P:lipid catabolic process"/>
    <property type="evidence" value="ECO:0007669"/>
    <property type="project" value="UniProtKB-KW"/>
</dbReference>
<evidence type="ECO:0000256" key="6">
    <source>
        <dbReference type="ARBA" id="ARBA00022837"/>
    </source>
</evidence>
<keyword evidence="5" id="KW-0378">Hydrolase</keyword>
<protein>
    <recommendedName>
        <fullName evidence="2">phospholipase A2</fullName>
        <ecNumber evidence="2">3.1.1.4</ecNumber>
    </recommendedName>
</protein>
<dbReference type="GO" id="GO:0004623">
    <property type="term" value="F:phospholipase A2 activity"/>
    <property type="evidence" value="ECO:0007669"/>
    <property type="project" value="UniProtKB-EC"/>
</dbReference>
<dbReference type="Gene3D" id="2.60.40.150">
    <property type="entry name" value="C2 domain"/>
    <property type="match status" value="1"/>
</dbReference>
<dbReference type="FunFam" id="2.60.40.150:FF:000030">
    <property type="entry name" value="Phospholipase A2"/>
    <property type="match status" value="1"/>
</dbReference>
<dbReference type="InterPro" id="IPR041847">
    <property type="entry name" value="C2_cPLA2"/>
</dbReference>
<name>A0A2I0TP49_LIMLA</name>
<dbReference type="SUPFAM" id="SSF49562">
    <property type="entry name" value="C2 domain (Calcium/lipid-binding domain, CaLB)"/>
    <property type="match status" value="1"/>
</dbReference>